<dbReference type="WBParaSite" id="MBELARI_LOCUS8910">
    <property type="protein sequence ID" value="MBELARI_LOCUS8910"/>
    <property type="gene ID" value="MBELARI_LOCUS8910"/>
</dbReference>
<dbReference type="Proteomes" id="UP000887575">
    <property type="component" value="Unassembled WGS sequence"/>
</dbReference>
<proteinExistence type="predicted"/>
<reference evidence="2 3" key="1">
    <citation type="submission" date="2024-02" db="UniProtKB">
        <authorList>
            <consortium name="WormBaseParasite"/>
        </authorList>
    </citation>
    <scope>IDENTIFICATION</scope>
</reference>
<sequence length="257" mass="29018">MSLDMFNEEMENMFYLNKINMSHGATPQHLLNAAGFTGGWDLEKLFVQKSMRVRPLYCEENGVMMEICVPSIMDRFYGDVEQIIDIGTFNIENKSFSHMNAPTQAINTRKDGKLISFNDETCMNPFELGFVCSAEAMNSCNVATFEDCPLVNVQITTNFTYIRDFSTFYLVATLEKEGHLLNSTGDSKLVTLPANIFLVAVGDGETVVIGEEKMEPIKGTKFSKTTFINVNELAEPKQMETQAKKNFIQKMFSFFGK</sequence>
<evidence type="ECO:0000313" key="3">
    <source>
        <dbReference type="WBParaSite" id="MBELARI_LOCUS9150"/>
    </source>
</evidence>
<keyword evidence="1" id="KW-1185">Reference proteome</keyword>
<accession>A0AAF3FP90</accession>
<dbReference type="AlphaFoldDB" id="A0AAF3FP90"/>
<evidence type="ECO:0000313" key="1">
    <source>
        <dbReference type="Proteomes" id="UP000887575"/>
    </source>
</evidence>
<dbReference type="WBParaSite" id="MBELARI_LOCUS9150">
    <property type="protein sequence ID" value="MBELARI_LOCUS9150"/>
    <property type="gene ID" value="MBELARI_LOCUS9150"/>
</dbReference>
<organism evidence="1 2">
    <name type="scientific">Mesorhabditis belari</name>
    <dbReference type="NCBI Taxonomy" id="2138241"/>
    <lineage>
        <taxon>Eukaryota</taxon>
        <taxon>Metazoa</taxon>
        <taxon>Ecdysozoa</taxon>
        <taxon>Nematoda</taxon>
        <taxon>Chromadorea</taxon>
        <taxon>Rhabditida</taxon>
        <taxon>Rhabditina</taxon>
        <taxon>Rhabditomorpha</taxon>
        <taxon>Rhabditoidea</taxon>
        <taxon>Rhabditidae</taxon>
        <taxon>Mesorhabditinae</taxon>
        <taxon>Mesorhabditis</taxon>
    </lineage>
</organism>
<protein>
    <submittedName>
        <fullName evidence="2 3">Uncharacterized protein</fullName>
    </submittedName>
</protein>
<evidence type="ECO:0000313" key="2">
    <source>
        <dbReference type="WBParaSite" id="MBELARI_LOCUS8910"/>
    </source>
</evidence>
<name>A0AAF3FP90_9BILA</name>